<evidence type="ECO:0000313" key="2">
    <source>
        <dbReference type="Proteomes" id="UP000050360"/>
    </source>
</evidence>
<comment type="caution">
    <text evidence="1">The sequence shown here is derived from an EMBL/GenBank/DDBJ whole genome shotgun (WGS) entry which is preliminary data.</text>
</comment>
<name>A0A0P8DWT6_9EURY</name>
<evidence type="ECO:0008006" key="3">
    <source>
        <dbReference type="Google" id="ProtNLM"/>
    </source>
</evidence>
<gene>
    <name evidence="1" type="ORF">MPEBLZ_03343</name>
</gene>
<reference evidence="1 2" key="1">
    <citation type="submission" date="2015-09" db="EMBL/GenBank/DDBJ databases">
        <title>A metagenomics-based metabolic model of nitrate-dependent anaerobic oxidation of methane by Methanoperedens-like archaea.</title>
        <authorList>
            <person name="Arshad A."/>
            <person name="Speth D.R."/>
            <person name="De Graaf R.M."/>
            <person name="Op Den Camp H.J."/>
            <person name="Jetten M.S."/>
            <person name="Welte C.U."/>
        </authorList>
    </citation>
    <scope>NUCLEOTIDE SEQUENCE [LARGE SCALE GENOMIC DNA]</scope>
</reference>
<dbReference type="EMBL" id="LKCM01000265">
    <property type="protein sequence ID" value="KPQ42111.1"/>
    <property type="molecule type" value="Genomic_DNA"/>
</dbReference>
<organism evidence="1 2">
    <name type="scientific">Candidatus Methanoperedens nitratireducens</name>
    <dbReference type="NCBI Taxonomy" id="1392998"/>
    <lineage>
        <taxon>Archaea</taxon>
        <taxon>Methanobacteriati</taxon>
        <taxon>Methanobacteriota</taxon>
        <taxon>Stenosarchaea group</taxon>
        <taxon>Methanomicrobia</taxon>
        <taxon>Methanosarcinales</taxon>
        <taxon>ANME-2 cluster</taxon>
        <taxon>Candidatus Methanoperedentaceae</taxon>
        <taxon>Candidatus Methanoperedens</taxon>
    </lineage>
</organism>
<accession>A0A0P8DWT6</accession>
<dbReference type="Proteomes" id="UP000050360">
    <property type="component" value="Unassembled WGS sequence"/>
</dbReference>
<proteinExistence type="predicted"/>
<protein>
    <recommendedName>
        <fullName evidence="3">CHAT domain protein</fullName>
    </recommendedName>
</protein>
<sequence length="239" mass="27922">MTSFMAKRIAPRYDMLFGEGKFNATLLIGPDPLGANFDFKVFLEARRRLISIGFRLTDSKRGFVEYQKTFNYDNKNIKARIRLFLGRNFSGNLQETWRESLAKEDLIYLKTHAGYGKHLSLSDDVIYFTDAMKEGFDLPERKPYQLYYLDCCKSEMYYKDVFRNYVGGNGVDLILHKWFCDYMIIGPVVVLIRELMAGSDFETIVLKMNDEYGIPHFDVEDDPADKRLDRKMVTYCVSD</sequence>
<dbReference type="AlphaFoldDB" id="A0A0P8DWT6"/>
<evidence type="ECO:0000313" key="1">
    <source>
        <dbReference type="EMBL" id="KPQ42111.1"/>
    </source>
</evidence>